<comment type="caution">
    <text evidence="2">The sequence shown here is derived from an EMBL/GenBank/DDBJ whole genome shotgun (WGS) entry which is preliminary data.</text>
</comment>
<name>A0ABR3D2D3_NEUIN</name>
<sequence>MLLVCSAWLQSVLLLVIDMLVPQLRSRFPPSIAHYLSDVPSKPCHQGQSRFADADSDRWVAFRVSGLLAPAHVGLGSLGIAGVDPPKPRSCAAGSSSRVESHPLSDRRSLVTTKTLHSHSLPSAVPPGSLQSSQIVSTLHKGCFQRRCGQTFPWWASR</sequence>
<evidence type="ECO:0000313" key="2">
    <source>
        <dbReference type="EMBL" id="KAL0466850.1"/>
    </source>
</evidence>
<feature type="signal peptide" evidence="1">
    <location>
        <begin position="1"/>
        <end position="26"/>
    </location>
</feature>
<accession>A0ABR3D2D3</accession>
<keyword evidence="3" id="KW-1185">Reference proteome</keyword>
<reference evidence="2 3" key="1">
    <citation type="submission" date="2023-09" db="EMBL/GenBank/DDBJ databases">
        <title>Multi-omics analysis of a traditional fermented food reveals byproduct-associated fungal strains for waste-to-food upcycling.</title>
        <authorList>
            <consortium name="Lawrence Berkeley National Laboratory"/>
            <person name="Rekdal V.M."/>
            <person name="Villalobos-Escobedo J.M."/>
            <person name="Rodriguez-Valeron N."/>
            <person name="Garcia M.O."/>
            <person name="Vasquez D.P."/>
            <person name="Damayanti I."/>
            <person name="Sorensen P.M."/>
            <person name="Baidoo E.E."/>
            <person name="De Carvalho A.C."/>
            <person name="Riley R."/>
            <person name="Lipzen A."/>
            <person name="He G."/>
            <person name="Yan M."/>
            <person name="Haridas S."/>
            <person name="Daum C."/>
            <person name="Yoshinaga Y."/>
            <person name="Ng V."/>
            <person name="Grigoriev I.V."/>
            <person name="Munk R."/>
            <person name="Nuraida L."/>
            <person name="Wijaya C.H."/>
            <person name="Morales P.-C."/>
            <person name="Keasling J.D."/>
        </authorList>
    </citation>
    <scope>NUCLEOTIDE SEQUENCE [LARGE SCALE GENOMIC DNA]</scope>
    <source>
        <strain evidence="2 3">FGSC 2613</strain>
    </source>
</reference>
<gene>
    <name evidence="2" type="ORF">QR685DRAFT_90616</name>
</gene>
<evidence type="ECO:0008006" key="4">
    <source>
        <dbReference type="Google" id="ProtNLM"/>
    </source>
</evidence>
<dbReference type="EMBL" id="JAVLET010000011">
    <property type="protein sequence ID" value="KAL0466850.1"/>
    <property type="molecule type" value="Genomic_DNA"/>
</dbReference>
<organism evidence="2 3">
    <name type="scientific">Neurospora intermedia</name>
    <dbReference type="NCBI Taxonomy" id="5142"/>
    <lineage>
        <taxon>Eukaryota</taxon>
        <taxon>Fungi</taxon>
        <taxon>Dikarya</taxon>
        <taxon>Ascomycota</taxon>
        <taxon>Pezizomycotina</taxon>
        <taxon>Sordariomycetes</taxon>
        <taxon>Sordariomycetidae</taxon>
        <taxon>Sordariales</taxon>
        <taxon>Sordariaceae</taxon>
        <taxon>Neurospora</taxon>
    </lineage>
</organism>
<keyword evidence="1" id="KW-0732">Signal</keyword>
<evidence type="ECO:0000313" key="3">
    <source>
        <dbReference type="Proteomes" id="UP001451303"/>
    </source>
</evidence>
<evidence type="ECO:0000256" key="1">
    <source>
        <dbReference type="SAM" id="SignalP"/>
    </source>
</evidence>
<proteinExistence type="predicted"/>
<dbReference type="Proteomes" id="UP001451303">
    <property type="component" value="Unassembled WGS sequence"/>
</dbReference>
<protein>
    <recommendedName>
        <fullName evidence="4">Secreted protein</fullName>
    </recommendedName>
</protein>
<feature type="chain" id="PRO_5047404229" description="Secreted protein" evidence="1">
    <location>
        <begin position="27"/>
        <end position="158"/>
    </location>
</feature>